<feature type="compositionally biased region" description="Low complexity" evidence="6">
    <location>
        <begin position="291"/>
        <end position="302"/>
    </location>
</feature>
<evidence type="ECO:0000256" key="5">
    <source>
        <dbReference type="PROSITE-ProRule" id="PRU00723"/>
    </source>
</evidence>
<keyword evidence="1 5" id="KW-0479">Metal-binding</keyword>
<dbReference type="AlphaFoldDB" id="A0A9W7XMC9"/>
<dbReference type="InterPro" id="IPR037274">
    <property type="entry name" value="Znf_CHY_sf"/>
</dbReference>
<evidence type="ECO:0000259" key="7">
    <source>
        <dbReference type="PROSITE" id="PS50103"/>
    </source>
</evidence>
<name>A0A9W7XMC9_9FUNG</name>
<dbReference type="PROSITE" id="PS50103">
    <property type="entry name" value="ZF_C3H1"/>
    <property type="match status" value="1"/>
</dbReference>
<dbReference type="InterPro" id="IPR008913">
    <property type="entry name" value="Znf_CHY"/>
</dbReference>
<organism evidence="9 10">
    <name type="scientific">Coemansia asiatica</name>
    <dbReference type="NCBI Taxonomy" id="1052880"/>
    <lineage>
        <taxon>Eukaryota</taxon>
        <taxon>Fungi</taxon>
        <taxon>Fungi incertae sedis</taxon>
        <taxon>Zoopagomycota</taxon>
        <taxon>Kickxellomycotina</taxon>
        <taxon>Kickxellomycetes</taxon>
        <taxon>Kickxellales</taxon>
        <taxon>Kickxellaceae</taxon>
        <taxon>Coemansia</taxon>
    </lineage>
</organism>
<feature type="compositionally biased region" description="Acidic residues" evidence="6">
    <location>
        <begin position="576"/>
        <end position="589"/>
    </location>
</feature>
<dbReference type="SMART" id="SM00356">
    <property type="entry name" value="ZnF_C3H1"/>
    <property type="match status" value="1"/>
</dbReference>
<dbReference type="Pfam" id="PF05495">
    <property type="entry name" value="zf-CHY"/>
    <property type="match status" value="1"/>
</dbReference>
<feature type="region of interest" description="Disordered" evidence="6">
    <location>
        <begin position="279"/>
        <end position="349"/>
    </location>
</feature>
<evidence type="ECO:0008006" key="11">
    <source>
        <dbReference type="Google" id="ProtNLM"/>
    </source>
</evidence>
<protein>
    <recommendedName>
        <fullName evidence="11">CHY-type domain-containing protein</fullName>
    </recommendedName>
</protein>
<dbReference type="EMBL" id="JANBOH010000087">
    <property type="protein sequence ID" value="KAJ1645825.1"/>
    <property type="molecule type" value="Genomic_DNA"/>
</dbReference>
<gene>
    <name evidence="9" type="ORF">LPJ64_002620</name>
</gene>
<feature type="region of interest" description="Disordered" evidence="6">
    <location>
        <begin position="557"/>
        <end position="589"/>
    </location>
</feature>
<feature type="domain" description="C3H1-type" evidence="7">
    <location>
        <begin position="38"/>
        <end position="66"/>
    </location>
</feature>
<dbReference type="InterPro" id="IPR036855">
    <property type="entry name" value="Znf_CCCH_sf"/>
</dbReference>
<dbReference type="SUPFAM" id="SSF161219">
    <property type="entry name" value="CHY zinc finger-like"/>
    <property type="match status" value="1"/>
</dbReference>
<evidence type="ECO:0000313" key="9">
    <source>
        <dbReference type="EMBL" id="KAJ1645825.1"/>
    </source>
</evidence>
<evidence type="ECO:0000313" key="10">
    <source>
        <dbReference type="Proteomes" id="UP001145021"/>
    </source>
</evidence>
<proteinExistence type="predicted"/>
<feature type="region of interest" description="Disordered" evidence="6">
    <location>
        <begin position="69"/>
        <end position="129"/>
    </location>
</feature>
<reference evidence="9" key="1">
    <citation type="submission" date="2022-07" db="EMBL/GenBank/DDBJ databases">
        <title>Phylogenomic reconstructions and comparative analyses of Kickxellomycotina fungi.</title>
        <authorList>
            <person name="Reynolds N.K."/>
            <person name="Stajich J.E."/>
            <person name="Barry K."/>
            <person name="Grigoriev I.V."/>
            <person name="Crous P."/>
            <person name="Smith M.E."/>
        </authorList>
    </citation>
    <scope>NUCLEOTIDE SEQUENCE</scope>
    <source>
        <strain evidence="9">NBRC 105413</strain>
    </source>
</reference>
<dbReference type="Proteomes" id="UP001145021">
    <property type="component" value="Unassembled WGS sequence"/>
</dbReference>
<dbReference type="InterPro" id="IPR000571">
    <property type="entry name" value="Znf_CCCH"/>
</dbReference>
<dbReference type="PROSITE" id="PS51266">
    <property type="entry name" value="ZF_CHY"/>
    <property type="match status" value="1"/>
</dbReference>
<dbReference type="Gene3D" id="4.10.1000.10">
    <property type="entry name" value="Zinc finger, CCCH-type"/>
    <property type="match status" value="1"/>
</dbReference>
<dbReference type="SUPFAM" id="SSF90229">
    <property type="entry name" value="CCCH zinc finger"/>
    <property type="match status" value="1"/>
</dbReference>
<feature type="region of interest" description="Disordered" evidence="6">
    <location>
        <begin position="886"/>
        <end position="918"/>
    </location>
</feature>
<keyword evidence="10" id="KW-1185">Reference proteome</keyword>
<accession>A0A9W7XMC9</accession>
<evidence type="ECO:0000259" key="8">
    <source>
        <dbReference type="PROSITE" id="PS51266"/>
    </source>
</evidence>
<dbReference type="GO" id="GO:0008270">
    <property type="term" value="F:zinc ion binding"/>
    <property type="evidence" value="ECO:0007669"/>
    <property type="project" value="UniProtKB-KW"/>
</dbReference>
<evidence type="ECO:0000256" key="3">
    <source>
        <dbReference type="ARBA" id="ARBA00022833"/>
    </source>
</evidence>
<keyword evidence="2 4" id="KW-0863">Zinc-finger</keyword>
<evidence type="ECO:0000256" key="2">
    <source>
        <dbReference type="ARBA" id="ARBA00022771"/>
    </source>
</evidence>
<evidence type="ECO:0000256" key="4">
    <source>
        <dbReference type="PROSITE-ProRule" id="PRU00601"/>
    </source>
</evidence>
<feature type="zinc finger region" description="C3H1-type" evidence="5">
    <location>
        <begin position="38"/>
        <end position="66"/>
    </location>
</feature>
<feature type="domain" description="CHY-type" evidence="8">
    <location>
        <begin position="796"/>
        <end position="867"/>
    </location>
</feature>
<comment type="caution">
    <text evidence="9">The sequence shown here is derived from an EMBL/GenBank/DDBJ whole genome shotgun (WGS) entry which is preliminary data.</text>
</comment>
<feature type="compositionally biased region" description="Basic and acidic residues" evidence="6">
    <location>
        <begin position="886"/>
        <end position="899"/>
    </location>
</feature>
<evidence type="ECO:0000256" key="6">
    <source>
        <dbReference type="SAM" id="MobiDB-lite"/>
    </source>
</evidence>
<feature type="compositionally biased region" description="Basic and acidic residues" evidence="6">
    <location>
        <begin position="76"/>
        <end position="109"/>
    </location>
</feature>
<dbReference type="Pfam" id="PF00642">
    <property type="entry name" value="zf-CCCH"/>
    <property type="match status" value="1"/>
</dbReference>
<sequence length="918" mass="101040">MAIDSGVDNGPENTIIGGHVQSATSNSALASQSQQPNKHRTTACRFFQKGKICRAGDSCRFLHITEPSSEAANAHSTKDRINDEKPRNYQSQHKEKEEEEYKGKAEAKGKSNNRLKGKGKAKGIQKGDSVRKTQIDELMRLTKWTVKRLSSRRGETAFAIEMKPSDPDFPFDVSRLYMAFVVPAQYPATRTSDPILEIQIANKTIPLGIKRNIETGFSKHVRKTVNAAIDAGTPESVPSFEEYISWLDANLELMMQQKAAPTIKFSNFGASKTDKTATDAAAAVPKQRGVSGSIDNDSGNSDQYRPKSLIFRSSSVAAAVTPPTSRPAVQRPAPKSMADASSDSDNPRRAAELRQLERRFRSSFKSLNDSATEDTVVSLNIMPTDPDMQGFDICQFTVTIKVGRQYPVELPSSLTISIDSSRILGRKNKPSSWQPGQGRQIYLDYISMRFSQHVEESPASSILHHLNWLDRQLVSLVSLVSTQAPSSIANQHVIATNSSTTTKTDSVSETVVKAEKLLADHKHDLFGNVEEQKPWIKTISLEEAGISQGLAQLDIDSSNADALSDDSSEKERDGESASEEENLEEEEEAVNAFSKPIRRGIEIRLGRIQLTNISIAHCHSLNLNVRCARCKSMVELKGVSPTLRVGKDNQMWKACDTCTAILGVRFRPDWIFAGCTAVGFLDCSGCAPMDLLQSKFTLFCEPCAMNDDAVEEESKSVSLVASVGVGTSANTACKTCFSRLGIELYEPHFVQLQSGPSLGGTANAASMISREVERTRKARVNKREELARLGVIPGQPLPSHGACKHFSRSKRWLRFPCCGKAYPCVTCHDDKEDHDYEYAQIMICGHCAKEQRISKAEQTGLCISCGFQVLKKIDGNHAFWQGGTGVRDRTRMSRKDSKKFQGLGKTVAQKKVATPKKS</sequence>
<keyword evidence="3 5" id="KW-0862">Zinc</keyword>
<feature type="compositionally biased region" description="Basic residues" evidence="6">
    <location>
        <begin position="111"/>
        <end position="123"/>
    </location>
</feature>
<evidence type="ECO:0000256" key="1">
    <source>
        <dbReference type="ARBA" id="ARBA00022723"/>
    </source>
</evidence>